<dbReference type="PROSITE" id="PS00028">
    <property type="entry name" value="ZINC_FINGER_C2H2_1"/>
    <property type="match status" value="2"/>
</dbReference>
<sequence>MIVKPYGCPECGRCFSQRCSLEGHRRKIHKVVLQFAPNQRREVVRVCERCGFACAHLASMLGHVEQQHPDEVASIDRLRRQLTRLSEKRRRLAPNSDARHACLTDMLAGRSRCQGPASTPAPVLALAPAPKTSASGFVGVANPTEPATPTGRSREEVTGSRALSETCRPHNIADGLEEYEFDGTDELVVDEDDDDRDEESGEEYAEGFAQEMGCTS</sequence>
<dbReference type="PROSITE" id="PS50157">
    <property type="entry name" value="ZINC_FINGER_C2H2_2"/>
    <property type="match status" value="1"/>
</dbReference>
<dbReference type="Gene3D" id="3.30.160.60">
    <property type="entry name" value="Classic Zinc Finger"/>
    <property type="match status" value="1"/>
</dbReference>
<comment type="caution">
    <text evidence="10">The sequence shown here is derived from an EMBL/GenBank/DDBJ whole genome shotgun (WGS) entry which is preliminary data.</text>
</comment>
<gene>
    <name evidence="10" type="ORF">PXEA_LOCUS14152</name>
</gene>
<reference evidence="10" key="1">
    <citation type="submission" date="2018-11" db="EMBL/GenBank/DDBJ databases">
        <authorList>
            <consortium name="Pathogen Informatics"/>
        </authorList>
    </citation>
    <scope>NUCLEOTIDE SEQUENCE</scope>
</reference>
<evidence type="ECO:0000256" key="6">
    <source>
        <dbReference type="ARBA" id="ARBA00023242"/>
    </source>
</evidence>
<dbReference type="GO" id="GO:0008270">
    <property type="term" value="F:zinc ion binding"/>
    <property type="evidence" value="ECO:0007669"/>
    <property type="project" value="UniProtKB-KW"/>
</dbReference>
<dbReference type="Proteomes" id="UP000784294">
    <property type="component" value="Unassembled WGS sequence"/>
</dbReference>
<accession>A0A448WUN3</accession>
<evidence type="ECO:0000256" key="1">
    <source>
        <dbReference type="ARBA" id="ARBA00004123"/>
    </source>
</evidence>
<keyword evidence="6" id="KW-0539">Nucleus</keyword>
<dbReference type="SUPFAM" id="SSF57667">
    <property type="entry name" value="beta-beta-alpha zinc fingers"/>
    <property type="match status" value="1"/>
</dbReference>
<dbReference type="PANTHER" id="PTHR10032">
    <property type="entry name" value="ZINC FINGER PROTEIN WITH KRAB AND SCAN DOMAINS"/>
    <property type="match status" value="1"/>
</dbReference>
<keyword evidence="5" id="KW-0862">Zinc</keyword>
<dbReference type="OrthoDB" id="6508643at2759"/>
<keyword evidence="2" id="KW-0479">Metal-binding</keyword>
<dbReference type="SMART" id="SM00355">
    <property type="entry name" value="ZnF_C2H2"/>
    <property type="match status" value="2"/>
</dbReference>
<feature type="region of interest" description="Disordered" evidence="8">
    <location>
        <begin position="136"/>
        <end position="216"/>
    </location>
</feature>
<dbReference type="GO" id="GO:0009913">
    <property type="term" value="P:epidermal cell differentiation"/>
    <property type="evidence" value="ECO:0007669"/>
    <property type="project" value="TreeGrafter"/>
</dbReference>
<dbReference type="PANTHER" id="PTHR10032:SF271">
    <property type="entry name" value="RH12261P-RELATED"/>
    <property type="match status" value="1"/>
</dbReference>
<dbReference type="EMBL" id="CAAALY010047691">
    <property type="protein sequence ID" value="VEL20712.1"/>
    <property type="molecule type" value="Genomic_DNA"/>
</dbReference>
<evidence type="ECO:0000256" key="8">
    <source>
        <dbReference type="SAM" id="MobiDB-lite"/>
    </source>
</evidence>
<feature type="compositionally biased region" description="Acidic residues" evidence="8">
    <location>
        <begin position="175"/>
        <end position="205"/>
    </location>
</feature>
<name>A0A448WUN3_9PLAT</name>
<evidence type="ECO:0000313" key="10">
    <source>
        <dbReference type="EMBL" id="VEL20712.1"/>
    </source>
</evidence>
<keyword evidence="11" id="KW-1185">Reference proteome</keyword>
<dbReference type="GO" id="GO:0005634">
    <property type="term" value="C:nucleus"/>
    <property type="evidence" value="ECO:0007669"/>
    <property type="project" value="UniProtKB-SubCell"/>
</dbReference>
<organism evidence="10 11">
    <name type="scientific">Protopolystoma xenopodis</name>
    <dbReference type="NCBI Taxonomy" id="117903"/>
    <lineage>
        <taxon>Eukaryota</taxon>
        <taxon>Metazoa</taxon>
        <taxon>Spiralia</taxon>
        <taxon>Lophotrochozoa</taxon>
        <taxon>Platyhelminthes</taxon>
        <taxon>Monogenea</taxon>
        <taxon>Polyopisthocotylea</taxon>
        <taxon>Polystomatidea</taxon>
        <taxon>Polystomatidae</taxon>
        <taxon>Protopolystoma</taxon>
    </lineage>
</organism>
<comment type="subcellular location">
    <subcellularLocation>
        <location evidence="1">Nucleus</location>
    </subcellularLocation>
</comment>
<keyword evidence="3" id="KW-0677">Repeat</keyword>
<keyword evidence="4 7" id="KW-0863">Zinc-finger</keyword>
<dbReference type="AlphaFoldDB" id="A0A448WUN3"/>
<dbReference type="FunFam" id="3.30.160.60:FF:000446">
    <property type="entry name" value="Zinc finger protein"/>
    <property type="match status" value="1"/>
</dbReference>
<feature type="domain" description="C2H2-type" evidence="9">
    <location>
        <begin position="6"/>
        <end position="29"/>
    </location>
</feature>
<evidence type="ECO:0000313" key="11">
    <source>
        <dbReference type="Proteomes" id="UP000784294"/>
    </source>
</evidence>
<evidence type="ECO:0000259" key="9">
    <source>
        <dbReference type="PROSITE" id="PS50157"/>
    </source>
</evidence>
<dbReference type="InterPro" id="IPR027756">
    <property type="entry name" value="Ovo-like"/>
</dbReference>
<evidence type="ECO:0000256" key="3">
    <source>
        <dbReference type="ARBA" id="ARBA00022737"/>
    </source>
</evidence>
<dbReference type="InterPro" id="IPR013087">
    <property type="entry name" value="Znf_C2H2_type"/>
</dbReference>
<evidence type="ECO:0000256" key="5">
    <source>
        <dbReference type="ARBA" id="ARBA00022833"/>
    </source>
</evidence>
<evidence type="ECO:0000256" key="4">
    <source>
        <dbReference type="ARBA" id="ARBA00022771"/>
    </source>
</evidence>
<evidence type="ECO:0000256" key="2">
    <source>
        <dbReference type="ARBA" id="ARBA00022723"/>
    </source>
</evidence>
<evidence type="ECO:0000256" key="7">
    <source>
        <dbReference type="PROSITE-ProRule" id="PRU00042"/>
    </source>
</evidence>
<dbReference type="InterPro" id="IPR036236">
    <property type="entry name" value="Znf_C2H2_sf"/>
</dbReference>
<protein>
    <recommendedName>
        <fullName evidence="9">C2H2-type domain-containing protein</fullName>
    </recommendedName>
</protein>
<dbReference type="GO" id="GO:0000978">
    <property type="term" value="F:RNA polymerase II cis-regulatory region sequence-specific DNA binding"/>
    <property type="evidence" value="ECO:0007669"/>
    <property type="project" value="TreeGrafter"/>
</dbReference>
<proteinExistence type="predicted"/>
<dbReference type="GO" id="GO:0000981">
    <property type="term" value="F:DNA-binding transcription factor activity, RNA polymerase II-specific"/>
    <property type="evidence" value="ECO:0007669"/>
    <property type="project" value="TreeGrafter"/>
</dbReference>